<dbReference type="PANTHER" id="PTHR30314:SF3">
    <property type="entry name" value="MITOCHONDRIAL DIVISION PROTEIN FSZA"/>
    <property type="match status" value="1"/>
</dbReference>
<dbReference type="HAMAP" id="MF_00909">
    <property type="entry name" value="FtsZ"/>
    <property type="match status" value="1"/>
</dbReference>
<dbReference type="InterPro" id="IPR024757">
    <property type="entry name" value="FtsZ_C"/>
</dbReference>
<evidence type="ECO:0000256" key="2">
    <source>
        <dbReference type="ARBA" id="ARBA00022741"/>
    </source>
</evidence>
<reference evidence="7" key="1">
    <citation type="submission" date="2019-08" db="EMBL/GenBank/DDBJ databases">
        <authorList>
            <person name="Kucharzyk K."/>
            <person name="Murdoch R.W."/>
            <person name="Higgins S."/>
            <person name="Loffler F."/>
        </authorList>
    </citation>
    <scope>NUCLEOTIDE SEQUENCE</scope>
</reference>
<dbReference type="SUPFAM" id="SSF55307">
    <property type="entry name" value="Tubulin C-terminal domain-like"/>
    <property type="match status" value="1"/>
</dbReference>
<evidence type="ECO:0000313" key="7">
    <source>
        <dbReference type="EMBL" id="MPM57917.1"/>
    </source>
</evidence>
<dbReference type="AlphaFoldDB" id="A0A645AXN8"/>
<keyword evidence="7" id="KW-0131">Cell cycle</keyword>
<dbReference type="InterPro" id="IPR045061">
    <property type="entry name" value="FtsZ/CetZ"/>
</dbReference>
<dbReference type="PANTHER" id="PTHR30314">
    <property type="entry name" value="CELL DIVISION PROTEIN FTSZ-RELATED"/>
    <property type="match status" value="1"/>
</dbReference>
<feature type="domain" description="Tubulin/FtsZ GTPase" evidence="5">
    <location>
        <begin position="1"/>
        <end position="170"/>
    </location>
</feature>
<dbReference type="NCBIfam" id="TIGR00065">
    <property type="entry name" value="ftsZ"/>
    <property type="match status" value="1"/>
</dbReference>
<dbReference type="GO" id="GO:0003924">
    <property type="term" value="F:GTPase activity"/>
    <property type="evidence" value="ECO:0007669"/>
    <property type="project" value="InterPro"/>
</dbReference>
<keyword evidence="2" id="KW-0547">Nucleotide-binding</keyword>
<dbReference type="InterPro" id="IPR036525">
    <property type="entry name" value="Tubulin/FtsZ_GTPase_sf"/>
</dbReference>
<evidence type="ECO:0000259" key="5">
    <source>
        <dbReference type="SMART" id="SM00864"/>
    </source>
</evidence>
<dbReference type="InterPro" id="IPR008280">
    <property type="entry name" value="Tub_FtsZ_C"/>
</dbReference>
<keyword evidence="7" id="KW-0132">Cell division</keyword>
<dbReference type="EMBL" id="VSSQ01016508">
    <property type="protein sequence ID" value="MPM57917.1"/>
    <property type="molecule type" value="Genomic_DNA"/>
</dbReference>
<dbReference type="GO" id="GO:0032153">
    <property type="term" value="C:cell division site"/>
    <property type="evidence" value="ECO:0007669"/>
    <property type="project" value="TreeGrafter"/>
</dbReference>
<comment type="similarity">
    <text evidence="1">Belongs to the FtsZ family.</text>
</comment>
<dbReference type="CDD" id="cd02201">
    <property type="entry name" value="FtsZ_type1"/>
    <property type="match status" value="1"/>
</dbReference>
<evidence type="ECO:0000256" key="3">
    <source>
        <dbReference type="ARBA" id="ARBA00023134"/>
    </source>
</evidence>
<organism evidence="7">
    <name type="scientific">bioreactor metagenome</name>
    <dbReference type="NCBI Taxonomy" id="1076179"/>
    <lineage>
        <taxon>unclassified sequences</taxon>
        <taxon>metagenomes</taxon>
        <taxon>ecological metagenomes</taxon>
    </lineage>
</organism>
<dbReference type="Pfam" id="PF12327">
    <property type="entry name" value="FtsZ_C"/>
    <property type="match status" value="1"/>
</dbReference>
<evidence type="ECO:0000259" key="6">
    <source>
        <dbReference type="SMART" id="SM00865"/>
    </source>
</evidence>
<dbReference type="InterPro" id="IPR000158">
    <property type="entry name" value="Cell_div_FtsZ"/>
</dbReference>
<dbReference type="GO" id="GO:0005737">
    <property type="term" value="C:cytoplasm"/>
    <property type="evidence" value="ECO:0007669"/>
    <property type="project" value="TreeGrafter"/>
</dbReference>
<dbReference type="GO" id="GO:0005525">
    <property type="term" value="F:GTP binding"/>
    <property type="evidence" value="ECO:0007669"/>
    <property type="project" value="UniProtKB-KW"/>
</dbReference>
<comment type="caution">
    <text evidence="7">The sequence shown here is derived from an EMBL/GenBank/DDBJ whole genome shotgun (WGS) entry which is preliminary data.</text>
</comment>
<dbReference type="Pfam" id="PF00091">
    <property type="entry name" value="Tubulin"/>
    <property type="match status" value="1"/>
</dbReference>
<dbReference type="InterPro" id="IPR018316">
    <property type="entry name" value="Tubulin/FtsZ_2-layer-sand-dom"/>
</dbReference>
<name>A0A645AXN8_9ZZZZ</name>
<keyword evidence="3" id="KW-0342">GTP-binding</keyword>
<dbReference type="PRINTS" id="PR00423">
    <property type="entry name" value="CELLDVISFTSZ"/>
</dbReference>
<sequence length="441" mass="47609">MNVDFLVCNTDTQALKDSPVTQKIQLGNVLTRGLGAGCNPEQGRKAALESVEQIKEMLSGSTEMVFITAGMGGGTGTGAAPVIAQVSKELGLLTVGVVTLPFRDEGPEFMTRAILGIKEMEKYVDSLLIIDNQKLYKIYGDLSIFDAFPKADNVLSTAVKGIAEIITRPGFINVDFADVRMVMNNSGMAILGTGSASGENRAARSVEEAFNSPLLNDLDLTTAKNVLVNITSSKDHGLTMSELSQIMDYIKEYAGTAVNFKRGVVCDPSVGEAISVTVVATGFNMNSLPQISTKDGKPVITVTLGEEDDEKESIRKHSNISPSVEKVDSFKKDFIDLDVPQSAQIQKKTTETPKQPQPDRPTAPGISIKKDKPSLILDPGENITQLENVPAYIRKQQKNSQSQTKIADATPSAQTGTFRLEEIDGKNFLTSDNSFLHQTQD</sequence>
<gene>
    <name evidence="7" type="primary">ftsZ_34</name>
    <name evidence="7" type="ORF">SDC9_104746</name>
</gene>
<dbReference type="GO" id="GO:0051301">
    <property type="term" value="P:cell division"/>
    <property type="evidence" value="ECO:0007669"/>
    <property type="project" value="UniProtKB-KW"/>
</dbReference>
<feature type="compositionally biased region" description="Polar residues" evidence="4">
    <location>
        <begin position="398"/>
        <end position="417"/>
    </location>
</feature>
<feature type="region of interest" description="Disordered" evidence="4">
    <location>
        <begin position="395"/>
        <end position="418"/>
    </location>
</feature>
<feature type="region of interest" description="Disordered" evidence="4">
    <location>
        <begin position="344"/>
        <end position="378"/>
    </location>
</feature>
<proteinExistence type="inferred from homology"/>
<dbReference type="SMART" id="SM00865">
    <property type="entry name" value="Tubulin_C"/>
    <property type="match status" value="1"/>
</dbReference>
<dbReference type="Gene3D" id="3.40.50.1440">
    <property type="entry name" value="Tubulin/FtsZ, GTPase domain"/>
    <property type="match status" value="1"/>
</dbReference>
<feature type="domain" description="Tubulin/FtsZ 2-layer sandwich" evidence="6">
    <location>
        <begin position="172"/>
        <end position="292"/>
    </location>
</feature>
<dbReference type="SMART" id="SM00864">
    <property type="entry name" value="Tubulin"/>
    <property type="match status" value="1"/>
</dbReference>
<dbReference type="InterPro" id="IPR003008">
    <property type="entry name" value="Tubulin_FtsZ_GTPase"/>
</dbReference>
<protein>
    <submittedName>
        <fullName evidence="7">Cell division protein FtsZ</fullName>
    </submittedName>
</protein>
<evidence type="ECO:0000256" key="1">
    <source>
        <dbReference type="ARBA" id="ARBA00009690"/>
    </source>
</evidence>
<dbReference type="SUPFAM" id="SSF52490">
    <property type="entry name" value="Tubulin nucleotide-binding domain-like"/>
    <property type="match status" value="1"/>
</dbReference>
<evidence type="ECO:0000256" key="4">
    <source>
        <dbReference type="SAM" id="MobiDB-lite"/>
    </source>
</evidence>
<accession>A0A645AXN8</accession>